<feature type="region of interest" description="Disordered" evidence="18">
    <location>
        <begin position="1182"/>
        <end position="1215"/>
    </location>
</feature>
<evidence type="ECO:0000256" key="3">
    <source>
        <dbReference type="ARBA" id="ARBA00008223"/>
    </source>
</evidence>
<dbReference type="PROSITE" id="PS51848">
    <property type="entry name" value="BMERB"/>
    <property type="match status" value="1"/>
</dbReference>
<dbReference type="PANTHER" id="PTHR23167:SF54">
    <property type="entry name" value="[F-ACTIN]-MONOOXYGENASE MICAL"/>
    <property type="match status" value="1"/>
</dbReference>
<dbReference type="CDD" id="cd09439">
    <property type="entry name" value="LIM_Mical"/>
    <property type="match status" value="1"/>
</dbReference>
<feature type="compositionally biased region" description="Acidic residues" evidence="18">
    <location>
        <begin position="1137"/>
        <end position="1155"/>
    </location>
</feature>
<feature type="region of interest" description="Disordered" evidence="18">
    <location>
        <begin position="1519"/>
        <end position="1570"/>
    </location>
</feature>
<evidence type="ECO:0000256" key="2">
    <source>
        <dbReference type="ARBA" id="ARBA00004496"/>
    </source>
</evidence>
<feature type="region of interest" description="Disordered" evidence="18">
    <location>
        <begin position="2059"/>
        <end position="2085"/>
    </location>
</feature>
<evidence type="ECO:0000313" key="23">
    <source>
        <dbReference type="Proteomes" id="UP001151699"/>
    </source>
</evidence>
<dbReference type="GO" id="GO:0046872">
    <property type="term" value="F:metal ion binding"/>
    <property type="evidence" value="ECO:0007669"/>
    <property type="project" value="UniProtKB-KW"/>
</dbReference>
<feature type="compositionally biased region" description="Basic and acidic residues" evidence="18">
    <location>
        <begin position="882"/>
        <end position="896"/>
    </location>
</feature>
<evidence type="ECO:0000256" key="18">
    <source>
        <dbReference type="SAM" id="MobiDB-lite"/>
    </source>
</evidence>
<dbReference type="InterPro" id="IPR057494">
    <property type="entry name" value="Rossman_Mical"/>
</dbReference>
<dbReference type="Gene3D" id="2.10.110.10">
    <property type="entry name" value="Cysteine Rich Protein"/>
    <property type="match status" value="1"/>
</dbReference>
<feature type="compositionally biased region" description="Polar residues" evidence="18">
    <location>
        <begin position="3340"/>
        <end position="3350"/>
    </location>
</feature>
<evidence type="ECO:0000256" key="14">
    <source>
        <dbReference type="ARBA" id="ARBA00023203"/>
    </source>
</evidence>
<feature type="compositionally biased region" description="Acidic residues" evidence="18">
    <location>
        <begin position="1187"/>
        <end position="1214"/>
    </location>
</feature>
<evidence type="ECO:0000256" key="17">
    <source>
        <dbReference type="SAM" id="Coils"/>
    </source>
</evidence>
<feature type="compositionally biased region" description="Polar residues" evidence="18">
    <location>
        <begin position="3496"/>
        <end position="3532"/>
    </location>
</feature>
<keyword evidence="10" id="KW-0521">NADP</keyword>
<evidence type="ECO:0000256" key="1">
    <source>
        <dbReference type="ARBA" id="ARBA00001974"/>
    </source>
</evidence>
<dbReference type="InterPro" id="IPR036872">
    <property type="entry name" value="CH_dom_sf"/>
</dbReference>
<dbReference type="Gene3D" id="1.10.418.10">
    <property type="entry name" value="Calponin-like domain"/>
    <property type="match status" value="1"/>
</dbReference>
<feature type="domain" description="BMERB" evidence="21">
    <location>
        <begin position="3663"/>
        <end position="3802"/>
    </location>
</feature>
<keyword evidence="6" id="KW-0285">Flavoprotein</keyword>
<feature type="compositionally biased region" description="Basic and acidic residues" evidence="18">
    <location>
        <begin position="2686"/>
        <end position="2696"/>
    </location>
</feature>
<dbReference type="InterPro" id="IPR001781">
    <property type="entry name" value="Znf_LIM"/>
</dbReference>
<evidence type="ECO:0000259" key="19">
    <source>
        <dbReference type="PROSITE" id="PS50021"/>
    </source>
</evidence>
<feature type="compositionally biased region" description="Low complexity" evidence="18">
    <location>
        <begin position="1878"/>
        <end position="1892"/>
    </location>
</feature>
<name>A0A9Q0S046_9DIPT</name>
<feature type="region of interest" description="Disordered" evidence="18">
    <location>
        <begin position="3020"/>
        <end position="3039"/>
    </location>
</feature>
<feature type="region of interest" description="Disordered" evidence="18">
    <location>
        <begin position="882"/>
        <end position="905"/>
    </location>
</feature>
<feature type="region of interest" description="Disordered" evidence="18">
    <location>
        <begin position="3206"/>
        <end position="3236"/>
    </location>
</feature>
<dbReference type="Gene3D" id="3.50.50.60">
    <property type="entry name" value="FAD/NAD(P)-binding domain"/>
    <property type="match status" value="1"/>
</dbReference>
<feature type="compositionally biased region" description="Polar residues" evidence="18">
    <location>
        <begin position="3126"/>
        <end position="3139"/>
    </location>
</feature>
<evidence type="ECO:0000256" key="4">
    <source>
        <dbReference type="ARBA" id="ARBA00012709"/>
    </source>
</evidence>
<dbReference type="InterPro" id="IPR022735">
    <property type="entry name" value="bMERB_dom"/>
</dbReference>
<dbReference type="Proteomes" id="UP001151699">
    <property type="component" value="Chromosome X"/>
</dbReference>
<protein>
    <recommendedName>
        <fullName evidence="4">F-actin monooxygenase</fullName>
        <ecNumber evidence="4">1.14.13.225</ecNumber>
    </recommendedName>
</protein>
<evidence type="ECO:0000256" key="8">
    <source>
        <dbReference type="ARBA" id="ARBA00022827"/>
    </source>
</evidence>
<feature type="compositionally biased region" description="Basic and acidic residues" evidence="18">
    <location>
        <begin position="3596"/>
        <end position="3617"/>
    </location>
</feature>
<feature type="compositionally biased region" description="Polar residues" evidence="18">
    <location>
        <begin position="3303"/>
        <end position="3324"/>
    </location>
</feature>
<keyword evidence="14" id="KW-0009">Actin-binding</keyword>
<organism evidence="22 23">
    <name type="scientific">Pseudolycoriella hygida</name>
    <dbReference type="NCBI Taxonomy" id="35572"/>
    <lineage>
        <taxon>Eukaryota</taxon>
        <taxon>Metazoa</taxon>
        <taxon>Ecdysozoa</taxon>
        <taxon>Arthropoda</taxon>
        <taxon>Hexapoda</taxon>
        <taxon>Insecta</taxon>
        <taxon>Pterygota</taxon>
        <taxon>Neoptera</taxon>
        <taxon>Endopterygota</taxon>
        <taxon>Diptera</taxon>
        <taxon>Nematocera</taxon>
        <taxon>Sciaroidea</taxon>
        <taxon>Sciaridae</taxon>
        <taxon>Pseudolycoriella</taxon>
    </lineage>
</organism>
<dbReference type="SMART" id="SM00033">
    <property type="entry name" value="CH"/>
    <property type="match status" value="1"/>
</dbReference>
<feature type="region of interest" description="Disordered" evidence="18">
    <location>
        <begin position="3496"/>
        <end position="3662"/>
    </location>
</feature>
<gene>
    <name evidence="22" type="primary">Mical</name>
    <name evidence="22" type="ORF">Bhyg_11345</name>
</gene>
<keyword evidence="17" id="KW-0175">Coiled coil</keyword>
<feature type="coiled-coil region" evidence="17">
    <location>
        <begin position="3662"/>
        <end position="3707"/>
    </location>
</feature>
<dbReference type="EMBL" id="WJQU01000003">
    <property type="protein sequence ID" value="KAJ6638608.1"/>
    <property type="molecule type" value="Genomic_DNA"/>
</dbReference>
<evidence type="ECO:0000256" key="16">
    <source>
        <dbReference type="PROSITE-ProRule" id="PRU00125"/>
    </source>
</evidence>
<evidence type="ECO:0000256" key="9">
    <source>
        <dbReference type="ARBA" id="ARBA00022833"/>
    </source>
</evidence>
<dbReference type="InterPro" id="IPR001715">
    <property type="entry name" value="CH_dom"/>
</dbReference>
<evidence type="ECO:0000256" key="15">
    <source>
        <dbReference type="ARBA" id="ARBA00049522"/>
    </source>
</evidence>
<feature type="coiled-coil region" evidence="17">
    <location>
        <begin position="1732"/>
        <end position="1759"/>
    </location>
</feature>
<feature type="region of interest" description="Disordered" evidence="18">
    <location>
        <begin position="2104"/>
        <end position="2124"/>
    </location>
</feature>
<accession>A0A9Q0S046</accession>
<dbReference type="Pfam" id="PF12130">
    <property type="entry name" value="bMERB_dom"/>
    <property type="match status" value="1"/>
</dbReference>
<evidence type="ECO:0000256" key="12">
    <source>
        <dbReference type="ARBA" id="ARBA00023033"/>
    </source>
</evidence>
<evidence type="ECO:0000259" key="21">
    <source>
        <dbReference type="PROSITE" id="PS51848"/>
    </source>
</evidence>
<evidence type="ECO:0000256" key="10">
    <source>
        <dbReference type="ARBA" id="ARBA00022857"/>
    </source>
</evidence>
<reference evidence="22" key="1">
    <citation type="submission" date="2022-07" db="EMBL/GenBank/DDBJ databases">
        <authorList>
            <person name="Trinca V."/>
            <person name="Uliana J.V.C."/>
            <person name="Torres T.T."/>
            <person name="Ward R.J."/>
            <person name="Monesi N."/>
        </authorList>
    </citation>
    <scope>NUCLEOTIDE SEQUENCE</scope>
    <source>
        <strain evidence="22">HSMRA1968</strain>
        <tissue evidence="22">Whole embryos</tissue>
    </source>
</reference>
<dbReference type="OrthoDB" id="20799at2759"/>
<keyword evidence="12" id="KW-0503">Monooxygenase</keyword>
<feature type="region of interest" description="Disordered" evidence="18">
    <location>
        <begin position="1878"/>
        <end position="1936"/>
    </location>
</feature>
<feature type="compositionally biased region" description="Polar residues" evidence="18">
    <location>
        <begin position="1893"/>
        <end position="1906"/>
    </location>
</feature>
<dbReference type="GO" id="GO:0003779">
    <property type="term" value="F:actin binding"/>
    <property type="evidence" value="ECO:0007669"/>
    <property type="project" value="UniProtKB-KW"/>
</dbReference>
<keyword evidence="7 16" id="KW-0479">Metal-binding</keyword>
<feature type="domain" description="Calponin-homology (CH)" evidence="19">
    <location>
        <begin position="528"/>
        <end position="635"/>
    </location>
</feature>
<evidence type="ECO:0000256" key="7">
    <source>
        <dbReference type="ARBA" id="ARBA00022723"/>
    </source>
</evidence>
<dbReference type="GO" id="GO:0120501">
    <property type="term" value="F:F-actin monooxygenase activity"/>
    <property type="evidence" value="ECO:0007669"/>
    <property type="project" value="UniProtKB-EC"/>
</dbReference>
<dbReference type="FunFam" id="1.10.418.10:FF:000085">
    <property type="entry name" value="protein-methionine sulfoxide oxidase Mical isoform X3"/>
    <property type="match status" value="1"/>
</dbReference>
<feature type="compositionally biased region" description="Basic and acidic residues" evidence="18">
    <location>
        <begin position="2114"/>
        <end position="2124"/>
    </location>
</feature>
<dbReference type="Pfam" id="PF00307">
    <property type="entry name" value="CH"/>
    <property type="match status" value="1"/>
</dbReference>
<feature type="compositionally biased region" description="Polar residues" evidence="18">
    <location>
        <begin position="1558"/>
        <end position="1570"/>
    </location>
</feature>
<dbReference type="FunFam" id="3.50.50.60:FF:000004">
    <property type="entry name" value="protein-methionine sulfoxide oxidase MICAL2 isoform X1"/>
    <property type="match status" value="1"/>
</dbReference>
<dbReference type="PROSITE" id="PS50021">
    <property type="entry name" value="CH"/>
    <property type="match status" value="1"/>
</dbReference>
<feature type="compositionally biased region" description="Low complexity" evidence="18">
    <location>
        <begin position="2724"/>
        <end position="2733"/>
    </location>
</feature>
<sequence length="3825" mass="432109">MNRPQQHQLTMAENEAAALAAEMFDHFSSATTMRQILGLYRNMCDTIGLRPGPLNEFYPKLKSKIKSWKAQALWKKFDARALHRVYNKGTSCNGTRVLVIGAGPCGLRTAIEAQLLGAKVVLVEKRDRISRNNVLHLWPFLITDLRNLGAKKFYGKFCAGSIDHISIRQLQCILLKVALLLGVEVHEGVSFENTIEPTDGCGWRAQVSPEDHAVSHYEFDVLIGADGKRNTLEGFKRKEFRGKLAIAITANFINKKTEAEAKAEEISGVAFIFNQSFFKELYQTTGIDLENIVYYKDETHYFVMTAKKHSLIDKGVIVQDFSDPAELLSAANVNTEKLLDYAKEAAEFSTKYQMPNLEFAVNHYGKPDVAMFDFTSMFASEISCRVTVRKNYRLLQCLVGDSLLEPFWPTGSGCARGFLSSMDAAYAIKLWNNQRNSILAVLAQRESIYRLLAQTTPENLHRDIGSYTLDPATRYPNLNRSAVTVHQVKHLLDTDDTALLEQTFMDTNALQLVPDQPVRRKRRTADTVPLSTVLLRWIRAQLNSHDFIQNLTDVSECFTNGQVLCALINRYRPDLVDLASLRNCSVKECNELAFKIIEVELRISPVMTAEDSLTLENVDPKLWLTYLEQICEVFRGEIPHVKHPKLDFAELKEKQQGNKVPDFSRLLKFTSRKLKSPSEDVDMAGTINARSLNDDDRGRRSRKLIAENSAGKIFRKSIIFFHHFHPEERMKRLQEIEANRNDRQNKRRLQRAQQTQNFYKSLHMLQANTLLRESDSSSPFEDYSIFLYRQSAPEFTDRVKELERKLLYPDRERGIPSASLRNNGTDDQFNDRIKSMEKQIAVKSVAATDKKPKDLLRAIGKIESNDWNIREIEKKIEQSKKTEVGKSREKVPKWSKEQFLQRQNKMSRPLDPDVVDDKFKEIDQTIKNLDKQLKEGTVLERGQRGNNKVASIAGSFKKKENNQVEERSIQKSNSKSALVFNTPTVSEICHFCKQKVYLMEKITAEGLILHRACLKCHHCHTSLRLGGYAFDRDNPQGLFYCTQHYRLPAKVMRPTPKKSLSRQKMRSEIDANAKTETIPERIRLEGIANLDLLSRGQTPERIEFENATAMSDGEPSLENIIDENEWTDRNFGSGTEESSEIYSSDDSESDSDLDNYEEAMESPLGAQTLQLATDWIGKQRYSSNQYSDDDESDDDEFYDSSEDDEADSQTEGEELEKAREIRMQEVKLKPLPYLATDTETEVVSVDPSLHQPVTKSEIKFIDNNLDHQLSADINKLNESLYKINNFMKLTKEIDDLKKENLVKNDIKRKLSLKEQWLKNSQDSGINNFGSTKSVNYPHDASHRLSNQYTAKAMSASNVDLVKSSPLFERRKLFVAPTGSIQNLNLMRRHLSVDDSPKEDPIGELAFLNNLDITDKEIEILSQEPEFKYVSPQDRLKSNNDKLAKSLKKIELKNFSDTRNHIKSQINIPKVSTTQRDLSKFFPKKEEKVTSSNVNKNQKELKDVNLAKYFAPSPVQELKSLPSPCLTPKSNQSPSLSPRAGLSPNLTPKTGLSPVMPRRNSNSDCNKSNDLKQSLLRDSVENKLKAKSFDMYNQQIDGAVDFKKPSKRELEKVRSLEAIETKSKKKRDVALPEEVDLSNFEKLIDDRVLIERSPSKEYNKLFENETLDEELSDMFEEFAAKIVPKPTEAKVDKKVTKKKSPPKIEIVDSNLTYNKPAPKWCKKEVVDYNNVQAMCMEKFSDKLMNEIKQLEEQIGEKVTNKSSSNEKTTDVKVKKTLPKKVIKKVPKSVDGETKLVTKKVVKKVDKIPDAVIMVNPSPKEIVKPKRAAKERSTEDILFDEVCASNSVLDDINMLERTIYNVPSVERLKNNSKDVLNNGIPNISNGSSDLSSISTMKPLTSSVNQLPTSPKIAPAKPVRRNKSMSSSNSPDVPPRKNTLLGSVTKLYQTIKNAASSPPTKDEKQSNGQPSENGFDVPDGNIGKIDEKNKLSGPLDGVAPKQNIKLLFRYKPITVVRCSTPPSLKKPIIEPHKSPENAILSSSNGIEINRHRLLERQHAVDHLNHIDSEPNTRRSLNEQKVKSLESIDQPKRFSSNYEDAISCHYDNVGSRHQSPIRPEKPPRKISATDRETDRLIERSQLIHNRKEEFMNAKLSCSNPYMKKVIDDERNEVGYGCSRSRDELRTDICYSKGRDDSKYETKKDIFYGRTREVPIEKSYVDSHGHAYGSGTNGYVYSTGSNSHYSTPYGSSTLTRQLSKQNSIPSAISSNSGNSKIFTSAPPSSSTASKYGLGLFTKKCSTQSSANFNSKFLIVLTEQNLVDKSSISQLKIKLKVSINSLLSHRQSSSEISSSNFERLNDSMIRRIQSDSESSSPIVELNSATEISTDSEFEQDPVKFPPPNIVIDDTHLRKPTKVQNEFKPLVQVDPSVLSSTRMPLRNPRPGDYLLNKTASTEGIASKKSLELKKRYLLGEPIPGGIMKSDSTSVLDSKFKNFRSNITECQKLLNPTTDFSSVMDSFLKNTIATQPPLVGSKELDEKNSDEKENVYGKFVIDKNEMNKTENVTGSDALKISDLTETINTTLVDNKIREMSPKIEIIDLVTPEKAEPIIDLSRIEISEKMVKRNQKFINELDVNDESIEVIDLTGDSPAKETKNLPQVPIPLMEVKAETTAEKNKSAIDSMLTQCDAQKTRTVDEDARSRSPAQETSIRVPNIPWSAKKKNSDLESDSLSSSTTSSVDDIPHFILDSTTSPDTQPGDLPRLEIRDTTGELMQIDSLMIIDGKYVGDPEDLKHMKMPDGSRVTEQLVGEPKCDKIVAEKKVLRYESFSQRKPDLKFDTKNENKIDTLKNIPLVISAGEATTGEKIVKPSVLHLSDENTYNKDLEDMDKTPTAATYAESAKSDSETEMTGQVLTETELSDWTADDAVSENFVDIEFVLNSNKGTIKRKKSKKKLSSHKANVNVIEKPTICPIVNKDLDFEGFEFMDTGSEDSCLETYSATNKAMLKNRGYVQFVENNSVKGASSYKSDAGYGSSPKDSFESKTFKPPDSLEIHEAVNKEVAGIDYIEQGACLLVNDTDIKTPMNEVPPIFSVKKSFDVPVDSLNDIDDDSLLMIASQGTTTEDSDALTVVTSPVDSTPKNVETPSSDRKDLFAEEINSYDPTSKESKTPTRKQSVEDSPLGTNRRKDSDECTYEEYVRKLQMKISQISNARDSIDIRKTRRKSSKGDNSGTEQTQQSNSVIDSNKSLSVYVNKSAVDETSPITVMERLEEITKERAKQKDLIHELVMDKLQSKKQLNAEKRLNRSRNRSSMFSPGISPQTPPSIGTVCSNGPHIHIGQTERSEKQANSSDRWNITKTPYSMAKSDVTSTSRKDRPFSDIVEATPKELPQILKTQSFCVYSTPSIYSLKADSTAKFVDNGHEFNTPVPPPRRKIDDTITQTEKLRQDARARARLKSNQDLGLSPDEKIQLLRKRFNLDHLADEISKNKCDDIKIRERKMMTSKSVNDISATTSQEHVNDHNFGSTKKQYKQNDFTSDPNLAEEDSGQKRRHRNKDPERRKSIIRAVSDFFHKKRDSKETSPTNGKDKPEGMFGRFRLSPKSKAKEKDEPTIQHERSKSEDYLKIDLNTKQYEEEAPPIPPLPINYQRSDDESCSANESRKLKAHSKASRQAELKRLRIAQEIQREQEEIEVKLKDLEARGVLLEKALRGEEQNPEVVDQNGVSVGANDEKLLKELLEIWRNITQLKKRDDELGIRQQELKLEHRHAQLKEQLNTRLSCSKLDKSSSDVAAEGAILNEMLEIVAKRAALRPSDTLPHGISSSQAVDGLESDI</sequence>
<keyword evidence="23" id="KW-1185">Reference proteome</keyword>
<dbReference type="InterPro" id="IPR050540">
    <property type="entry name" value="F-actin_Monoox_Mical"/>
</dbReference>
<dbReference type="SMART" id="SM01203">
    <property type="entry name" value="DUF3585"/>
    <property type="match status" value="1"/>
</dbReference>
<evidence type="ECO:0000256" key="13">
    <source>
        <dbReference type="ARBA" id="ARBA00023038"/>
    </source>
</evidence>
<comment type="catalytic activity">
    <reaction evidence="15">
        <text>L-methionyl-[F-actin] + NADPH + O2 + H(+) = L-methionyl-(R)-S-oxide-[F-actin] + NADP(+) + H2O</text>
        <dbReference type="Rhea" id="RHEA:51308"/>
        <dbReference type="Rhea" id="RHEA-COMP:12953"/>
        <dbReference type="Rhea" id="RHEA-COMP:12956"/>
        <dbReference type="ChEBI" id="CHEBI:15377"/>
        <dbReference type="ChEBI" id="CHEBI:15378"/>
        <dbReference type="ChEBI" id="CHEBI:15379"/>
        <dbReference type="ChEBI" id="CHEBI:16044"/>
        <dbReference type="ChEBI" id="CHEBI:45764"/>
        <dbReference type="ChEBI" id="CHEBI:57783"/>
        <dbReference type="ChEBI" id="CHEBI:58349"/>
        <dbReference type="EC" id="1.14.13.225"/>
    </reaction>
</comment>
<keyword evidence="11" id="KW-0560">Oxidoreductase</keyword>
<dbReference type="GO" id="GO:0005737">
    <property type="term" value="C:cytoplasm"/>
    <property type="evidence" value="ECO:0007669"/>
    <property type="project" value="UniProtKB-SubCell"/>
</dbReference>
<dbReference type="SUPFAM" id="SSF51905">
    <property type="entry name" value="FAD/NAD(P)-binding domain"/>
    <property type="match status" value="1"/>
</dbReference>
<evidence type="ECO:0000259" key="20">
    <source>
        <dbReference type="PROSITE" id="PS50023"/>
    </source>
</evidence>
<feature type="region of interest" description="Disordered" evidence="18">
    <location>
        <begin position="3126"/>
        <end position="3185"/>
    </location>
</feature>
<dbReference type="EC" id="1.14.13.225" evidence="4"/>
<keyword evidence="5" id="KW-0963">Cytoplasm</keyword>
<feature type="compositionally biased region" description="Polar residues" evidence="18">
    <location>
        <begin position="3221"/>
        <end position="3236"/>
    </location>
</feature>
<keyword evidence="13 16" id="KW-0440">LIM domain</keyword>
<evidence type="ECO:0000256" key="11">
    <source>
        <dbReference type="ARBA" id="ARBA00023002"/>
    </source>
</evidence>
<proteinExistence type="inferred from homology"/>
<comment type="subcellular location">
    <subcellularLocation>
        <location evidence="2">Cytoplasm</location>
    </subcellularLocation>
</comment>
<feature type="region of interest" description="Disordered" evidence="18">
    <location>
        <begin position="1122"/>
        <end position="1155"/>
    </location>
</feature>
<dbReference type="InterPro" id="IPR036188">
    <property type="entry name" value="FAD/NAD-bd_sf"/>
</dbReference>
<evidence type="ECO:0000256" key="6">
    <source>
        <dbReference type="ARBA" id="ARBA00022630"/>
    </source>
</evidence>
<feature type="region of interest" description="Disordered" evidence="18">
    <location>
        <begin position="2686"/>
        <end position="2757"/>
    </location>
</feature>
<comment type="caution">
    <text evidence="22">The sequence shown here is derived from an EMBL/GenBank/DDBJ whole genome shotgun (WGS) entry which is preliminary data.</text>
</comment>
<feature type="region of interest" description="Disordered" evidence="18">
    <location>
        <begin position="3296"/>
        <end position="3350"/>
    </location>
</feature>
<dbReference type="PANTHER" id="PTHR23167">
    <property type="entry name" value="CALPONIN HOMOLOGY DOMAIN-CONTAINING PROTEIN DDB_G0272472-RELATED"/>
    <property type="match status" value="1"/>
</dbReference>
<evidence type="ECO:0000313" key="22">
    <source>
        <dbReference type="EMBL" id="KAJ6638608.1"/>
    </source>
</evidence>
<feature type="region of interest" description="Disordered" evidence="18">
    <location>
        <begin position="3805"/>
        <end position="3825"/>
    </location>
</feature>
<keyword evidence="8" id="KW-0274">FAD</keyword>
<feature type="domain" description="LIM zinc-binding" evidence="20">
    <location>
        <begin position="987"/>
        <end position="1051"/>
    </location>
</feature>
<comment type="cofactor">
    <cofactor evidence="1">
        <name>FAD</name>
        <dbReference type="ChEBI" id="CHEBI:57692"/>
    </cofactor>
</comment>
<evidence type="ECO:0000256" key="5">
    <source>
        <dbReference type="ARBA" id="ARBA00022490"/>
    </source>
</evidence>
<feature type="region of interest" description="Disordered" evidence="18">
    <location>
        <begin position="1950"/>
        <end position="1994"/>
    </location>
</feature>
<keyword evidence="9 16" id="KW-0862">Zinc</keyword>
<comment type="similarity">
    <text evidence="3">Belongs to the Mical family.</text>
</comment>
<dbReference type="PROSITE" id="PS50023">
    <property type="entry name" value="LIM_DOMAIN_2"/>
    <property type="match status" value="1"/>
</dbReference>
<dbReference type="Pfam" id="PF25413">
    <property type="entry name" value="Rossman_Mical"/>
    <property type="match status" value="1"/>
</dbReference>
<dbReference type="SMART" id="SM00132">
    <property type="entry name" value="LIM"/>
    <property type="match status" value="1"/>
</dbReference>
<dbReference type="SUPFAM" id="SSF47576">
    <property type="entry name" value="Calponin-homology domain, CH-domain"/>
    <property type="match status" value="1"/>
</dbReference>